<dbReference type="Gene3D" id="3.30.1490.190">
    <property type="match status" value="1"/>
</dbReference>
<reference evidence="8 9" key="1">
    <citation type="submission" date="2016-10" db="EMBL/GenBank/DDBJ databases">
        <authorList>
            <person name="de Groot N.N."/>
        </authorList>
    </citation>
    <scope>NUCLEOTIDE SEQUENCE [LARGE SCALE GENOMIC DNA]</scope>
    <source>
        <strain evidence="8 9">DSM 19012</strain>
    </source>
</reference>
<name>A0A1I2CP72_9BACT</name>
<dbReference type="SUPFAM" id="SSF46785">
    <property type="entry name" value="Winged helix' DNA-binding domain"/>
    <property type="match status" value="1"/>
</dbReference>
<dbReference type="GO" id="GO:0008270">
    <property type="term" value="F:zinc ion binding"/>
    <property type="evidence" value="ECO:0007669"/>
    <property type="project" value="TreeGrafter"/>
</dbReference>
<dbReference type="InParanoid" id="A0A1I2CP72"/>
<dbReference type="InterPro" id="IPR036388">
    <property type="entry name" value="WH-like_DNA-bd_sf"/>
</dbReference>
<dbReference type="GO" id="GO:1900376">
    <property type="term" value="P:regulation of secondary metabolite biosynthetic process"/>
    <property type="evidence" value="ECO:0007669"/>
    <property type="project" value="TreeGrafter"/>
</dbReference>
<comment type="similarity">
    <text evidence="1">Belongs to the Fur family.</text>
</comment>
<evidence type="ECO:0000256" key="4">
    <source>
        <dbReference type="ARBA" id="ARBA00023015"/>
    </source>
</evidence>
<dbReference type="GO" id="GO:0003700">
    <property type="term" value="F:DNA-binding transcription factor activity"/>
    <property type="evidence" value="ECO:0007669"/>
    <property type="project" value="InterPro"/>
</dbReference>
<keyword evidence="4" id="KW-0805">Transcription regulation</keyword>
<dbReference type="InterPro" id="IPR036390">
    <property type="entry name" value="WH_DNA-bd_sf"/>
</dbReference>
<dbReference type="InterPro" id="IPR002481">
    <property type="entry name" value="FUR"/>
</dbReference>
<dbReference type="Pfam" id="PF01475">
    <property type="entry name" value="FUR"/>
    <property type="match status" value="1"/>
</dbReference>
<evidence type="ECO:0000313" key="8">
    <source>
        <dbReference type="EMBL" id="SFE69593.1"/>
    </source>
</evidence>
<sequence length="165" mass="19018">MIIKFIYKKCNTVAKIRGKLYFCNMISKDNNISAFLRAYGLSGTAFRKQVLKLFDGEGTALTQKELEERLPQETDRVTLYRTLKLFTEKGILHKIVIDDTTQKFKLAGKFKRSDHAHFYCMNCHKIFCMPQLEIDKSQLPSGFEFYSARLVIEGVCSKCGRNKAP</sequence>
<dbReference type="InterPro" id="IPR043135">
    <property type="entry name" value="Fur_C"/>
</dbReference>
<dbReference type="RefSeq" id="WP_237706131.1">
    <property type="nucleotide sequence ID" value="NZ_AFSL01000055.1"/>
</dbReference>
<keyword evidence="7" id="KW-0479">Metal-binding</keyword>
<protein>
    <submittedName>
        <fullName evidence="8">Fur family transcriptional regulator, ferric uptake regulator</fullName>
    </submittedName>
</protein>
<evidence type="ECO:0000256" key="1">
    <source>
        <dbReference type="ARBA" id="ARBA00007957"/>
    </source>
</evidence>
<evidence type="ECO:0000313" key="9">
    <source>
        <dbReference type="Proteomes" id="UP000181976"/>
    </source>
</evidence>
<feature type="binding site" evidence="7">
    <location>
        <position position="123"/>
    </location>
    <ligand>
        <name>Zn(2+)</name>
        <dbReference type="ChEBI" id="CHEBI:29105"/>
    </ligand>
</feature>
<dbReference type="STRING" id="385682.SAMN05444380_11669"/>
<evidence type="ECO:0000256" key="3">
    <source>
        <dbReference type="ARBA" id="ARBA00022833"/>
    </source>
</evidence>
<organism evidence="8 9">
    <name type="scientific">Thermophagus xiamenensis</name>
    <dbReference type="NCBI Taxonomy" id="385682"/>
    <lineage>
        <taxon>Bacteria</taxon>
        <taxon>Pseudomonadati</taxon>
        <taxon>Bacteroidota</taxon>
        <taxon>Bacteroidia</taxon>
        <taxon>Marinilabiliales</taxon>
        <taxon>Marinilabiliaceae</taxon>
        <taxon>Thermophagus</taxon>
    </lineage>
</organism>
<gene>
    <name evidence="8" type="ORF">SAMN05444380_11669</name>
</gene>
<evidence type="ECO:0000256" key="6">
    <source>
        <dbReference type="ARBA" id="ARBA00023163"/>
    </source>
</evidence>
<dbReference type="CDD" id="cd07153">
    <property type="entry name" value="Fur_like"/>
    <property type="match status" value="1"/>
</dbReference>
<feature type="binding site" evidence="7">
    <location>
        <position position="159"/>
    </location>
    <ligand>
        <name>Zn(2+)</name>
        <dbReference type="ChEBI" id="CHEBI:29105"/>
    </ligand>
</feature>
<evidence type="ECO:0000256" key="2">
    <source>
        <dbReference type="ARBA" id="ARBA00022491"/>
    </source>
</evidence>
<keyword evidence="2" id="KW-0678">Repressor</keyword>
<accession>A0A1I2CP72</accession>
<dbReference type="Proteomes" id="UP000181976">
    <property type="component" value="Unassembled WGS sequence"/>
</dbReference>
<dbReference type="eggNOG" id="COG0735">
    <property type="taxonomic scope" value="Bacteria"/>
</dbReference>
<keyword evidence="3 7" id="KW-0862">Zinc</keyword>
<feature type="binding site" evidence="7">
    <location>
        <position position="156"/>
    </location>
    <ligand>
        <name>Zn(2+)</name>
        <dbReference type="ChEBI" id="CHEBI:29105"/>
    </ligand>
</feature>
<comment type="cofactor">
    <cofactor evidence="7">
        <name>Zn(2+)</name>
        <dbReference type="ChEBI" id="CHEBI:29105"/>
    </cofactor>
    <text evidence="7">Binds 1 zinc ion per subunit.</text>
</comment>
<dbReference type="PANTHER" id="PTHR33202:SF22">
    <property type="entry name" value="HYDROGEN PEROXIDE SENSITIVE REPRESSOR"/>
    <property type="match status" value="1"/>
</dbReference>
<dbReference type="Gene3D" id="1.10.10.10">
    <property type="entry name" value="Winged helix-like DNA-binding domain superfamily/Winged helix DNA-binding domain"/>
    <property type="match status" value="1"/>
</dbReference>
<evidence type="ECO:0000256" key="5">
    <source>
        <dbReference type="ARBA" id="ARBA00023125"/>
    </source>
</evidence>
<dbReference type="GO" id="GO:0000976">
    <property type="term" value="F:transcription cis-regulatory region binding"/>
    <property type="evidence" value="ECO:0007669"/>
    <property type="project" value="TreeGrafter"/>
</dbReference>
<dbReference type="EMBL" id="FONA01000016">
    <property type="protein sequence ID" value="SFE69593.1"/>
    <property type="molecule type" value="Genomic_DNA"/>
</dbReference>
<feature type="binding site" evidence="7">
    <location>
        <position position="120"/>
    </location>
    <ligand>
        <name>Zn(2+)</name>
        <dbReference type="ChEBI" id="CHEBI:29105"/>
    </ligand>
</feature>
<proteinExistence type="inferred from homology"/>
<dbReference type="AlphaFoldDB" id="A0A1I2CP72"/>
<keyword evidence="9" id="KW-1185">Reference proteome</keyword>
<keyword evidence="5" id="KW-0238">DNA-binding</keyword>
<keyword evidence="6" id="KW-0804">Transcription</keyword>
<dbReference type="GO" id="GO:0045892">
    <property type="term" value="P:negative regulation of DNA-templated transcription"/>
    <property type="evidence" value="ECO:0007669"/>
    <property type="project" value="TreeGrafter"/>
</dbReference>
<dbReference type="PANTHER" id="PTHR33202">
    <property type="entry name" value="ZINC UPTAKE REGULATION PROTEIN"/>
    <property type="match status" value="1"/>
</dbReference>
<evidence type="ECO:0000256" key="7">
    <source>
        <dbReference type="PIRSR" id="PIRSR602481-1"/>
    </source>
</evidence>